<evidence type="ECO:0000256" key="1">
    <source>
        <dbReference type="ARBA" id="ARBA00004127"/>
    </source>
</evidence>
<feature type="transmembrane region" description="Helical" evidence="6">
    <location>
        <begin position="134"/>
        <end position="161"/>
    </location>
</feature>
<keyword evidence="9" id="KW-1185">Reference proteome</keyword>
<accession>A0ABN8N1Z8</accession>
<evidence type="ECO:0000256" key="2">
    <source>
        <dbReference type="ARBA" id="ARBA00006565"/>
    </source>
</evidence>
<keyword evidence="5 6" id="KW-0472">Membrane</keyword>
<feature type="domain" description="CWH43-like N-terminal" evidence="7">
    <location>
        <begin position="20"/>
        <end position="255"/>
    </location>
</feature>
<dbReference type="Pfam" id="PF10277">
    <property type="entry name" value="Frag1"/>
    <property type="match status" value="1"/>
</dbReference>
<feature type="transmembrane region" description="Helical" evidence="6">
    <location>
        <begin position="181"/>
        <end position="201"/>
    </location>
</feature>
<name>A0ABN8N1Z8_9CNID</name>
<proteinExistence type="inferred from homology"/>
<organism evidence="8 9">
    <name type="scientific">Porites lobata</name>
    <dbReference type="NCBI Taxonomy" id="104759"/>
    <lineage>
        <taxon>Eukaryota</taxon>
        <taxon>Metazoa</taxon>
        <taxon>Cnidaria</taxon>
        <taxon>Anthozoa</taxon>
        <taxon>Hexacorallia</taxon>
        <taxon>Scleractinia</taxon>
        <taxon>Fungiina</taxon>
        <taxon>Poritidae</taxon>
        <taxon>Porites</taxon>
    </lineage>
</organism>
<feature type="transmembrane region" description="Helical" evidence="6">
    <location>
        <begin position="225"/>
        <end position="247"/>
    </location>
</feature>
<evidence type="ECO:0000256" key="5">
    <source>
        <dbReference type="ARBA" id="ARBA00023136"/>
    </source>
</evidence>
<sequence length="290" mass="32267">MRRVLSPYCPTAMTTITRAVHLLPIFYPILIVVTIFTPYIIAVSLDHVYPFLPSISKTAGFEPEGSIFGFLMFLVAWIGLLALFIRYLQLKGFSQQGFEKDVLHKVSWFNTISLSPGVLGIIGVVMVANFRSSVIQIVAAIYQVHNVGTGILFIGSGVYFWFQTLISYHGVAVKLNSKSMFLFRLAVSLIMTVSGVAYPFFKYTKYSNGMSGIETAHWSPEEAGYAAHVISSVGEWIACLTIGIYIASFYKEFQTFSLEVSYVENAELERKSNGGYSKVGQSKEDEVSDE</sequence>
<evidence type="ECO:0000256" key="6">
    <source>
        <dbReference type="SAM" id="Phobius"/>
    </source>
</evidence>
<evidence type="ECO:0000256" key="4">
    <source>
        <dbReference type="ARBA" id="ARBA00022989"/>
    </source>
</evidence>
<keyword evidence="3 6" id="KW-0812">Transmembrane</keyword>
<dbReference type="PANTHER" id="PTHR21324:SF2">
    <property type="entry name" value="EG:22E5.9 PROTEIN"/>
    <property type="match status" value="1"/>
</dbReference>
<evidence type="ECO:0000256" key="3">
    <source>
        <dbReference type="ARBA" id="ARBA00022692"/>
    </source>
</evidence>
<keyword evidence="4 6" id="KW-1133">Transmembrane helix</keyword>
<reference evidence="8 9" key="1">
    <citation type="submission" date="2022-05" db="EMBL/GenBank/DDBJ databases">
        <authorList>
            <consortium name="Genoscope - CEA"/>
            <person name="William W."/>
        </authorList>
    </citation>
    <scope>NUCLEOTIDE SEQUENCE [LARGE SCALE GENOMIC DNA]</scope>
</reference>
<evidence type="ECO:0000313" key="9">
    <source>
        <dbReference type="Proteomes" id="UP001159405"/>
    </source>
</evidence>
<dbReference type="EMBL" id="CALNXK010000007">
    <property type="protein sequence ID" value="CAH3039325.1"/>
    <property type="molecule type" value="Genomic_DNA"/>
</dbReference>
<evidence type="ECO:0000313" key="8">
    <source>
        <dbReference type="EMBL" id="CAH3039325.1"/>
    </source>
</evidence>
<evidence type="ECO:0000259" key="7">
    <source>
        <dbReference type="Pfam" id="PF10277"/>
    </source>
</evidence>
<comment type="caution">
    <text evidence="8">The sequence shown here is derived from an EMBL/GenBank/DDBJ whole genome shotgun (WGS) entry which is preliminary data.</text>
</comment>
<feature type="transmembrane region" description="Helical" evidence="6">
    <location>
        <begin position="65"/>
        <end position="85"/>
    </location>
</feature>
<protein>
    <recommendedName>
        <fullName evidence="7">CWH43-like N-terminal domain-containing protein</fullName>
    </recommendedName>
</protein>
<dbReference type="InterPro" id="IPR050911">
    <property type="entry name" value="DRAM/TMEM150_Autophagy_Mod"/>
</dbReference>
<dbReference type="Proteomes" id="UP001159405">
    <property type="component" value="Unassembled WGS sequence"/>
</dbReference>
<dbReference type="InterPro" id="IPR019402">
    <property type="entry name" value="CWH43_N"/>
</dbReference>
<dbReference type="PANTHER" id="PTHR21324">
    <property type="entry name" value="FASTING-INDUCIBLE INTEGRAL MEMBRANE PROTEIN TM6P1-RELATED"/>
    <property type="match status" value="1"/>
</dbReference>
<feature type="transmembrane region" description="Helical" evidence="6">
    <location>
        <begin position="21"/>
        <end position="45"/>
    </location>
</feature>
<comment type="subcellular location">
    <subcellularLocation>
        <location evidence="1">Endomembrane system</location>
        <topology evidence="1">Multi-pass membrane protein</topology>
    </subcellularLocation>
</comment>
<feature type="transmembrane region" description="Helical" evidence="6">
    <location>
        <begin position="106"/>
        <end position="128"/>
    </location>
</feature>
<gene>
    <name evidence="8" type="ORF">PLOB_00042626</name>
</gene>
<comment type="similarity">
    <text evidence="2">Belongs to the DRAM/TMEM150 family.</text>
</comment>